<name>A0A286UFU3_9AGAM</name>
<dbReference type="GO" id="GO:0048254">
    <property type="term" value="P:snoRNA localization"/>
    <property type="evidence" value="ECO:0007669"/>
    <property type="project" value="TreeGrafter"/>
</dbReference>
<dbReference type="CDD" id="cd23024">
    <property type="entry name" value="zf-HIT_ZNHIT2-3"/>
    <property type="match status" value="1"/>
</dbReference>
<feature type="domain" description="HIT-type" evidence="6">
    <location>
        <begin position="9"/>
        <end position="42"/>
    </location>
</feature>
<dbReference type="GO" id="GO:0005634">
    <property type="term" value="C:nucleus"/>
    <property type="evidence" value="ECO:0007669"/>
    <property type="project" value="TreeGrafter"/>
</dbReference>
<feature type="region of interest" description="Disordered" evidence="5">
    <location>
        <begin position="264"/>
        <end position="285"/>
    </location>
</feature>
<feature type="compositionally biased region" description="Low complexity" evidence="5">
    <location>
        <begin position="213"/>
        <end position="227"/>
    </location>
</feature>
<dbReference type="EMBL" id="NBII01000005">
    <property type="protein sequence ID" value="PAV18460.1"/>
    <property type="molecule type" value="Genomic_DNA"/>
</dbReference>
<evidence type="ECO:0000313" key="8">
    <source>
        <dbReference type="Proteomes" id="UP000217199"/>
    </source>
</evidence>
<dbReference type="PROSITE" id="PS51083">
    <property type="entry name" value="ZF_HIT"/>
    <property type="match status" value="1"/>
</dbReference>
<accession>A0A286UFU3</accession>
<evidence type="ECO:0000256" key="3">
    <source>
        <dbReference type="ARBA" id="ARBA00022833"/>
    </source>
</evidence>
<evidence type="ECO:0000256" key="2">
    <source>
        <dbReference type="ARBA" id="ARBA00022771"/>
    </source>
</evidence>
<dbReference type="Gene3D" id="3.30.60.190">
    <property type="match status" value="1"/>
</dbReference>
<dbReference type="InParanoid" id="A0A286UFU3"/>
<feature type="compositionally biased region" description="Polar residues" evidence="5">
    <location>
        <begin position="62"/>
        <end position="76"/>
    </location>
</feature>
<organism evidence="7 8">
    <name type="scientific">Pyrrhoderma noxium</name>
    <dbReference type="NCBI Taxonomy" id="2282107"/>
    <lineage>
        <taxon>Eukaryota</taxon>
        <taxon>Fungi</taxon>
        <taxon>Dikarya</taxon>
        <taxon>Basidiomycota</taxon>
        <taxon>Agaricomycotina</taxon>
        <taxon>Agaricomycetes</taxon>
        <taxon>Hymenochaetales</taxon>
        <taxon>Hymenochaetaceae</taxon>
        <taxon>Pyrrhoderma</taxon>
    </lineage>
</organism>
<dbReference type="GO" id="GO:0070761">
    <property type="term" value="C:pre-snoRNP complex"/>
    <property type="evidence" value="ECO:0007669"/>
    <property type="project" value="TreeGrafter"/>
</dbReference>
<dbReference type="OrthoDB" id="18412at2759"/>
<keyword evidence="1" id="KW-0479">Metal-binding</keyword>
<dbReference type="AlphaFoldDB" id="A0A286UFU3"/>
<feature type="region of interest" description="Disordered" evidence="5">
    <location>
        <begin position="197"/>
        <end position="250"/>
    </location>
</feature>
<dbReference type="GO" id="GO:0000492">
    <property type="term" value="P:box C/D snoRNP assembly"/>
    <property type="evidence" value="ECO:0007669"/>
    <property type="project" value="TreeGrafter"/>
</dbReference>
<dbReference type="InterPro" id="IPR051639">
    <property type="entry name" value="BCD1"/>
</dbReference>
<feature type="region of interest" description="Disordered" evidence="5">
    <location>
        <begin position="51"/>
        <end position="120"/>
    </location>
</feature>
<evidence type="ECO:0000256" key="1">
    <source>
        <dbReference type="ARBA" id="ARBA00022723"/>
    </source>
</evidence>
<keyword evidence="2 4" id="KW-0863">Zinc-finger</keyword>
<protein>
    <submittedName>
        <fullName evidence="7">Hit-type zinc finger</fullName>
    </submittedName>
</protein>
<sequence>MAPRKRANCQICNLTESKYACPKCNIIYCSVTCYKKHKGASCTIVEVATSNEEKTIPPESVRNVSEDTFSDSNAPSLPSLLPERSTSSTEEELGSFRETDAIVQPDEGPSLQEPKAPDRPLRKLSSLKWPYIPDMPSHPDPLTRDDPKPLNLTQYEAIATSPAVRNALASHSRLPDLLRSLDKLRGPERESALQRVLGVAPSQSSGFSLAGVSTSSESYEPNSSNSTHGNFPGRQRKHDNGSGSGLEVDKEDMRALRALAEAVEGAVRGKSSSTDLGLDWESMEL</sequence>
<evidence type="ECO:0000256" key="5">
    <source>
        <dbReference type="SAM" id="MobiDB-lite"/>
    </source>
</evidence>
<dbReference type="GO" id="GO:0008270">
    <property type="term" value="F:zinc ion binding"/>
    <property type="evidence" value="ECO:0007669"/>
    <property type="project" value="UniProtKB-UniRule"/>
</dbReference>
<keyword evidence="8" id="KW-1185">Reference proteome</keyword>
<dbReference type="GO" id="GO:0000463">
    <property type="term" value="P:maturation of LSU-rRNA from tricistronic rRNA transcript (SSU-rRNA, 5.8S rRNA, LSU-rRNA)"/>
    <property type="evidence" value="ECO:0007669"/>
    <property type="project" value="TreeGrafter"/>
</dbReference>
<gene>
    <name evidence="7" type="ORF">PNOK_0530200</name>
</gene>
<keyword evidence="3" id="KW-0862">Zinc</keyword>
<dbReference type="PANTHER" id="PTHR13483">
    <property type="entry name" value="BOX C_D SNORNA PROTEIN 1-RELATED"/>
    <property type="match status" value="1"/>
</dbReference>
<proteinExistence type="predicted"/>
<evidence type="ECO:0000256" key="4">
    <source>
        <dbReference type="PROSITE-ProRule" id="PRU00453"/>
    </source>
</evidence>
<evidence type="ECO:0000259" key="6">
    <source>
        <dbReference type="PROSITE" id="PS51083"/>
    </source>
</evidence>
<dbReference type="PANTHER" id="PTHR13483:SF11">
    <property type="entry name" value="ZINC FINGER HIT DOMAIN-CONTAINING PROTEIN 3"/>
    <property type="match status" value="1"/>
</dbReference>
<dbReference type="Proteomes" id="UP000217199">
    <property type="component" value="Unassembled WGS sequence"/>
</dbReference>
<dbReference type="STRING" id="2282107.A0A286UFU3"/>
<comment type="caution">
    <text evidence="7">The sequence shown here is derived from an EMBL/GenBank/DDBJ whole genome shotgun (WGS) entry which is preliminary data.</text>
</comment>
<dbReference type="SUPFAM" id="SSF144232">
    <property type="entry name" value="HIT/MYND zinc finger-like"/>
    <property type="match status" value="1"/>
</dbReference>
<dbReference type="InterPro" id="IPR007529">
    <property type="entry name" value="Znf_HIT"/>
</dbReference>
<reference evidence="7 8" key="1">
    <citation type="journal article" date="2017" name="Mol. Ecol.">
        <title>Comparative and population genomic landscape of Phellinus noxius: A hypervariable fungus causing root rot in trees.</title>
        <authorList>
            <person name="Chung C.L."/>
            <person name="Lee T.J."/>
            <person name="Akiba M."/>
            <person name="Lee H.H."/>
            <person name="Kuo T.H."/>
            <person name="Liu D."/>
            <person name="Ke H.M."/>
            <person name="Yokoi T."/>
            <person name="Roa M.B."/>
            <person name="Lu M.J."/>
            <person name="Chang Y.Y."/>
            <person name="Ann P.J."/>
            <person name="Tsai J.N."/>
            <person name="Chen C.Y."/>
            <person name="Tzean S.S."/>
            <person name="Ota Y."/>
            <person name="Hattori T."/>
            <person name="Sahashi N."/>
            <person name="Liou R.F."/>
            <person name="Kikuchi T."/>
            <person name="Tsai I.J."/>
        </authorList>
    </citation>
    <scope>NUCLEOTIDE SEQUENCE [LARGE SCALE GENOMIC DNA]</scope>
    <source>
        <strain evidence="7 8">FFPRI411160</strain>
    </source>
</reference>
<dbReference type="Pfam" id="PF04438">
    <property type="entry name" value="zf-HIT"/>
    <property type="match status" value="1"/>
</dbReference>
<evidence type="ECO:0000313" key="7">
    <source>
        <dbReference type="EMBL" id="PAV18460.1"/>
    </source>
</evidence>